<dbReference type="RefSeq" id="WP_106132263.1">
    <property type="nucleotide sequence ID" value="NZ_PVTR01000002.1"/>
</dbReference>
<protein>
    <recommendedName>
        <fullName evidence="4">Lipoprotein</fullName>
    </recommendedName>
</protein>
<keyword evidence="1" id="KW-0472">Membrane</keyword>
<dbReference type="PROSITE" id="PS51257">
    <property type="entry name" value="PROKAR_LIPOPROTEIN"/>
    <property type="match status" value="1"/>
</dbReference>
<evidence type="ECO:0000256" key="1">
    <source>
        <dbReference type="SAM" id="Phobius"/>
    </source>
</evidence>
<keyword evidence="3" id="KW-1185">Reference proteome</keyword>
<gene>
    <name evidence="2" type="ORF">CLW00_10224</name>
</gene>
<dbReference type="OrthoDB" id="165386at2"/>
<name>A0A2T0WS71_9BACT</name>
<keyword evidence="1" id="KW-0812">Transmembrane</keyword>
<proteinExistence type="predicted"/>
<evidence type="ECO:0000313" key="2">
    <source>
        <dbReference type="EMBL" id="PRY89549.1"/>
    </source>
</evidence>
<sequence length="95" mass="10178">MKTSKFLIIAISIVLLSSCAENVPMEASLEGKEYGFLWGFVHGLIAPIGLIVSFFDSEIAMYAPNNNGSWYALGFLLGSGGWGILASNSSKKNKS</sequence>
<comment type="caution">
    <text evidence="2">The sequence shown here is derived from an EMBL/GenBank/DDBJ whole genome shotgun (WGS) entry which is preliminary data.</text>
</comment>
<feature type="transmembrane region" description="Helical" evidence="1">
    <location>
        <begin position="36"/>
        <end position="56"/>
    </location>
</feature>
<evidence type="ECO:0000313" key="3">
    <source>
        <dbReference type="Proteomes" id="UP000238157"/>
    </source>
</evidence>
<dbReference type="Proteomes" id="UP000238157">
    <property type="component" value="Unassembled WGS sequence"/>
</dbReference>
<accession>A0A2T0WS71</accession>
<organism evidence="2 3">
    <name type="scientific">Mongoliibacter ruber</name>
    <dbReference type="NCBI Taxonomy" id="1750599"/>
    <lineage>
        <taxon>Bacteria</taxon>
        <taxon>Pseudomonadati</taxon>
        <taxon>Bacteroidota</taxon>
        <taxon>Cytophagia</taxon>
        <taxon>Cytophagales</taxon>
        <taxon>Cyclobacteriaceae</taxon>
        <taxon>Mongoliibacter</taxon>
    </lineage>
</organism>
<dbReference type="AlphaFoldDB" id="A0A2T0WS71"/>
<evidence type="ECO:0008006" key="4">
    <source>
        <dbReference type="Google" id="ProtNLM"/>
    </source>
</evidence>
<reference evidence="2 3" key="1">
    <citation type="submission" date="2018-03" db="EMBL/GenBank/DDBJ databases">
        <title>Genomic Encyclopedia of Archaeal and Bacterial Type Strains, Phase II (KMG-II): from individual species to whole genera.</title>
        <authorList>
            <person name="Goeker M."/>
        </authorList>
    </citation>
    <scope>NUCLEOTIDE SEQUENCE [LARGE SCALE GENOMIC DNA]</scope>
    <source>
        <strain evidence="2 3">DSM 27929</strain>
    </source>
</reference>
<feature type="transmembrane region" description="Helical" evidence="1">
    <location>
        <begin position="68"/>
        <end position="85"/>
    </location>
</feature>
<keyword evidence="1" id="KW-1133">Transmembrane helix</keyword>
<dbReference type="EMBL" id="PVTR01000002">
    <property type="protein sequence ID" value="PRY89549.1"/>
    <property type="molecule type" value="Genomic_DNA"/>
</dbReference>